<dbReference type="Gene3D" id="1.10.3290.10">
    <property type="entry name" value="Fido-like domain"/>
    <property type="match status" value="1"/>
</dbReference>
<reference evidence="11" key="1">
    <citation type="journal article" date="2019" name="Int. J. Syst. Evol. Microbiol.">
        <title>The Global Catalogue of Microorganisms (GCM) 10K type strain sequencing project: providing services to taxonomists for standard genome sequencing and annotation.</title>
        <authorList>
            <consortium name="The Broad Institute Genomics Platform"/>
            <consortium name="The Broad Institute Genome Sequencing Center for Infectious Disease"/>
            <person name="Wu L."/>
            <person name="Ma J."/>
        </authorList>
    </citation>
    <scope>NUCLEOTIDE SEQUENCE [LARGE SCALE GENOMIC DNA]</scope>
    <source>
        <strain evidence="11">JCM 17024</strain>
    </source>
</reference>
<evidence type="ECO:0000256" key="5">
    <source>
        <dbReference type="ARBA" id="ARBA00034531"/>
    </source>
</evidence>
<dbReference type="InterPro" id="IPR003812">
    <property type="entry name" value="Fido"/>
</dbReference>
<keyword evidence="2" id="KW-0548">Nucleotidyltransferase</keyword>
<evidence type="ECO:0000256" key="1">
    <source>
        <dbReference type="ARBA" id="ARBA00022679"/>
    </source>
</evidence>
<dbReference type="Proteomes" id="UP001501591">
    <property type="component" value="Unassembled WGS sequence"/>
</dbReference>
<evidence type="ECO:0000256" key="8">
    <source>
        <dbReference type="SAM" id="MobiDB-lite"/>
    </source>
</evidence>
<dbReference type="InterPro" id="IPR036597">
    <property type="entry name" value="Fido-like_dom_sf"/>
</dbReference>
<keyword evidence="11" id="KW-1185">Reference proteome</keyword>
<evidence type="ECO:0000256" key="7">
    <source>
        <dbReference type="ARBA" id="ARBA00048696"/>
    </source>
</evidence>
<feature type="region of interest" description="Disordered" evidence="8">
    <location>
        <begin position="229"/>
        <end position="260"/>
    </location>
</feature>
<dbReference type="PANTHER" id="PTHR39560">
    <property type="entry name" value="PROTEIN ADENYLYLTRANSFERASE FIC-RELATED"/>
    <property type="match status" value="1"/>
</dbReference>
<keyword evidence="1" id="KW-0808">Transferase</keyword>
<dbReference type="PANTHER" id="PTHR39560:SF1">
    <property type="entry name" value="PROTEIN ADENYLYLTRANSFERASE FIC-RELATED"/>
    <property type="match status" value="1"/>
</dbReference>
<evidence type="ECO:0000256" key="2">
    <source>
        <dbReference type="ARBA" id="ARBA00022695"/>
    </source>
</evidence>
<name>A0ABP7N1R3_9MICO</name>
<dbReference type="EMBL" id="BAABCP010000001">
    <property type="protein sequence ID" value="GAA3934819.1"/>
    <property type="molecule type" value="Genomic_DNA"/>
</dbReference>
<dbReference type="PROSITE" id="PS51459">
    <property type="entry name" value="FIDO"/>
    <property type="match status" value="1"/>
</dbReference>
<evidence type="ECO:0000256" key="6">
    <source>
        <dbReference type="ARBA" id="ARBA00047939"/>
    </source>
</evidence>
<evidence type="ECO:0000256" key="4">
    <source>
        <dbReference type="ARBA" id="ARBA00022840"/>
    </source>
</evidence>
<keyword evidence="4" id="KW-0067">ATP-binding</keyword>
<comment type="caution">
    <text evidence="10">The sequence shown here is derived from an EMBL/GenBank/DDBJ whole genome shotgun (WGS) entry which is preliminary data.</text>
</comment>
<evidence type="ECO:0000259" key="9">
    <source>
        <dbReference type="PROSITE" id="PS51459"/>
    </source>
</evidence>
<comment type="catalytic activity">
    <reaction evidence="7">
        <text>L-tyrosyl-[protein] + ATP = O-(5'-adenylyl)-L-tyrosyl-[protein] + diphosphate</text>
        <dbReference type="Rhea" id="RHEA:54288"/>
        <dbReference type="Rhea" id="RHEA-COMP:10136"/>
        <dbReference type="Rhea" id="RHEA-COMP:13846"/>
        <dbReference type="ChEBI" id="CHEBI:30616"/>
        <dbReference type="ChEBI" id="CHEBI:33019"/>
        <dbReference type="ChEBI" id="CHEBI:46858"/>
        <dbReference type="ChEBI" id="CHEBI:83624"/>
        <dbReference type="EC" id="2.7.7.108"/>
    </reaction>
</comment>
<gene>
    <name evidence="10" type="ORF">GCM10022383_11530</name>
</gene>
<comment type="catalytic activity">
    <reaction evidence="6">
        <text>L-threonyl-[protein] + ATP = 3-O-(5'-adenylyl)-L-threonyl-[protein] + diphosphate</text>
        <dbReference type="Rhea" id="RHEA:54292"/>
        <dbReference type="Rhea" id="RHEA-COMP:11060"/>
        <dbReference type="Rhea" id="RHEA-COMP:13847"/>
        <dbReference type="ChEBI" id="CHEBI:30013"/>
        <dbReference type="ChEBI" id="CHEBI:30616"/>
        <dbReference type="ChEBI" id="CHEBI:33019"/>
        <dbReference type="ChEBI" id="CHEBI:138113"/>
        <dbReference type="EC" id="2.7.7.108"/>
    </reaction>
</comment>
<proteinExistence type="predicted"/>
<protein>
    <recommendedName>
        <fullName evidence="5">protein adenylyltransferase</fullName>
        <ecNumber evidence="5">2.7.7.108</ecNumber>
    </recommendedName>
</protein>
<accession>A0ABP7N1R3</accession>
<dbReference type="Pfam" id="PF02661">
    <property type="entry name" value="Fic"/>
    <property type="match status" value="1"/>
</dbReference>
<feature type="domain" description="Fido" evidence="9">
    <location>
        <begin position="49"/>
        <end position="191"/>
    </location>
</feature>
<organism evidence="10 11">
    <name type="scientific">Microbacterium soli</name>
    <dbReference type="NCBI Taxonomy" id="446075"/>
    <lineage>
        <taxon>Bacteria</taxon>
        <taxon>Bacillati</taxon>
        <taxon>Actinomycetota</taxon>
        <taxon>Actinomycetes</taxon>
        <taxon>Micrococcales</taxon>
        <taxon>Microbacteriaceae</taxon>
        <taxon>Microbacterium</taxon>
    </lineage>
</organism>
<evidence type="ECO:0000256" key="3">
    <source>
        <dbReference type="ARBA" id="ARBA00022741"/>
    </source>
</evidence>
<evidence type="ECO:0000313" key="11">
    <source>
        <dbReference type="Proteomes" id="UP001501591"/>
    </source>
</evidence>
<sequence length="260" mass="28867">MPDRYSYPNSLVLINKLGITDYDRWKAVETAAIHQRMVELTEHPIPGRYDLAHLQAIHRHLTADLYVWGGDIRDTDTHPGGTGIAHCRPPFIVPEAERVFGELAARDHLRGLDADAFSDGLAWVWGETTAIHPFRDVNTRSQHIMFNQLARDAGWVIDWSQIPGDVFAHARTLAIVEDHTGIDALIRPNLHRLDAGGRAGEAVTVEQVRSFQARGVSRTPDVLDRELDAARRRRSHSAAGSFGTGARRPEPPTPHGGLSL</sequence>
<keyword evidence="3" id="KW-0547">Nucleotide-binding</keyword>
<dbReference type="RefSeq" id="WP_223172124.1">
    <property type="nucleotide sequence ID" value="NZ_BAABCP010000001.1"/>
</dbReference>
<dbReference type="SUPFAM" id="SSF140931">
    <property type="entry name" value="Fic-like"/>
    <property type="match status" value="1"/>
</dbReference>
<dbReference type="EC" id="2.7.7.108" evidence="5"/>
<evidence type="ECO:0000313" key="10">
    <source>
        <dbReference type="EMBL" id="GAA3934819.1"/>
    </source>
</evidence>